<proteinExistence type="predicted"/>
<organism evidence="5 6">
    <name type="scientific">Pseudomonas fluorescens</name>
    <dbReference type="NCBI Taxonomy" id="294"/>
    <lineage>
        <taxon>Bacteria</taxon>
        <taxon>Pseudomonadati</taxon>
        <taxon>Pseudomonadota</taxon>
        <taxon>Gammaproteobacteria</taxon>
        <taxon>Pseudomonadales</taxon>
        <taxon>Pseudomonadaceae</taxon>
        <taxon>Pseudomonas</taxon>
    </lineage>
</organism>
<dbReference type="Pfam" id="PF01037">
    <property type="entry name" value="AsnC_trans_reg"/>
    <property type="match status" value="1"/>
</dbReference>
<dbReference type="InterPro" id="IPR000485">
    <property type="entry name" value="AsnC-type_HTH_dom"/>
</dbReference>
<dbReference type="Gene3D" id="1.10.10.10">
    <property type="entry name" value="Winged helix-like DNA-binding domain superfamily/Winged helix DNA-binding domain"/>
    <property type="match status" value="1"/>
</dbReference>
<gene>
    <name evidence="5" type="ORF">AO353_24405</name>
</gene>
<protein>
    <submittedName>
        <fullName evidence="5">ArsR family transcriptional regulator</fullName>
    </submittedName>
</protein>
<keyword evidence="2" id="KW-0238">DNA-binding</keyword>
<dbReference type="EMBL" id="CP012830">
    <property type="protein sequence ID" value="ALI04055.1"/>
    <property type="molecule type" value="Genomic_DNA"/>
</dbReference>
<dbReference type="SUPFAM" id="SSF46785">
    <property type="entry name" value="Winged helix' DNA-binding domain"/>
    <property type="match status" value="1"/>
</dbReference>
<evidence type="ECO:0000313" key="5">
    <source>
        <dbReference type="EMBL" id="ALI04055.1"/>
    </source>
</evidence>
<dbReference type="AlphaFoldDB" id="A0A0N9WA46"/>
<dbReference type="GO" id="GO:0006355">
    <property type="term" value="P:regulation of DNA-templated transcription"/>
    <property type="evidence" value="ECO:0007669"/>
    <property type="project" value="UniProtKB-ARBA"/>
</dbReference>
<dbReference type="InterPro" id="IPR011991">
    <property type="entry name" value="ArsR-like_HTH"/>
</dbReference>
<evidence type="ECO:0000256" key="2">
    <source>
        <dbReference type="ARBA" id="ARBA00023125"/>
    </source>
</evidence>
<dbReference type="SMART" id="SM00344">
    <property type="entry name" value="HTH_ASNC"/>
    <property type="match status" value="1"/>
</dbReference>
<dbReference type="Gene3D" id="3.30.70.920">
    <property type="match status" value="1"/>
</dbReference>
<name>A0A0N9WA46_PSEFL</name>
<dbReference type="SUPFAM" id="SSF54909">
    <property type="entry name" value="Dimeric alpha+beta barrel"/>
    <property type="match status" value="1"/>
</dbReference>
<dbReference type="GO" id="GO:0043565">
    <property type="term" value="F:sequence-specific DNA binding"/>
    <property type="evidence" value="ECO:0007669"/>
    <property type="project" value="InterPro"/>
</dbReference>
<dbReference type="GO" id="GO:0005829">
    <property type="term" value="C:cytosol"/>
    <property type="evidence" value="ECO:0007669"/>
    <property type="project" value="TreeGrafter"/>
</dbReference>
<dbReference type="InterPro" id="IPR036390">
    <property type="entry name" value="WH_DNA-bd_sf"/>
</dbReference>
<dbReference type="InterPro" id="IPR019887">
    <property type="entry name" value="Tscrpt_reg_AsnC/Lrp_C"/>
</dbReference>
<dbReference type="InterPro" id="IPR019888">
    <property type="entry name" value="Tscrpt_reg_AsnC-like"/>
</dbReference>
<dbReference type="OrthoDB" id="166264at2"/>
<feature type="domain" description="HTH asnC-type" evidence="4">
    <location>
        <begin position="14"/>
        <end position="75"/>
    </location>
</feature>
<dbReference type="InterPro" id="IPR011008">
    <property type="entry name" value="Dimeric_a/b-barrel"/>
</dbReference>
<dbReference type="Pfam" id="PF13404">
    <property type="entry name" value="HTH_AsnC-type"/>
    <property type="match status" value="1"/>
</dbReference>
<evidence type="ECO:0000256" key="3">
    <source>
        <dbReference type="ARBA" id="ARBA00023163"/>
    </source>
</evidence>
<dbReference type="CDD" id="cd00090">
    <property type="entry name" value="HTH_ARSR"/>
    <property type="match status" value="1"/>
</dbReference>
<dbReference type="GO" id="GO:0043200">
    <property type="term" value="P:response to amino acid"/>
    <property type="evidence" value="ECO:0007669"/>
    <property type="project" value="TreeGrafter"/>
</dbReference>
<dbReference type="PANTHER" id="PTHR30154:SF17">
    <property type="entry name" value="DNA-BINDING TRANSCRIPTIONAL ACTIVATOR DECR"/>
    <property type="match status" value="1"/>
</dbReference>
<sequence length="167" mass="19378">MSSSSKPPDRSSRLDRIDRRILAGLQRDATQPVTELAEQVGLSMTPCWRRIQRLEQQGFIKKRVAILDRTTLNAKVTVFIMIKTREHSIEWIDRFHKATRDMTEIVDIYRMSGEVDYLIRAFLPDIQAYDALYKKIISQLPVANMTSMFAMEEIKSTSEVPLEFIPD</sequence>
<reference evidence="6" key="1">
    <citation type="submission" date="2015-09" db="EMBL/GenBank/DDBJ databases">
        <title>Whole genome sequence of Pseudomonas fluorescens FW300-N2E3.</title>
        <authorList>
            <person name="Ray J."/>
            <person name="Melnyk R."/>
            <person name="Deutschbauer A."/>
        </authorList>
    </citation>
    <scope>NUCLEOTIDE SEQUENCE [LARGE SCALE GENOMIC DNA]</scope>
    <source>
        <strain evidence="6">FW300-N2E3</strain>
    </source>
</reference>
<evidence type="ECO:0000256" key="1">
    <source>
        <dbReference type="ARBA" id="ARBA00023015"/>
    </source>
</evidence>
<evidence type="ECO:0000259" key="4">
    <source>
        <dbReference type="PROSITE" id="PS50956"/>
    </source>
</evidence>
<dbReference type="Proteomes" id="UP000066487">
    <property type="component" value="Chromosome"/>
</dbReference>
<dbReference type="PRINTS" id="PR00033">
    <property type="entry name" value="HTHASNC"/>
</dbReference>
<dbReference type="PANTHER" id="PTHR30154">
    <property type="entry name" value="LEUCINE-RESPONSIVE REGULATORY PROTEIN"/>
    <property type="match status" value="1"/>
</dbReference>
<keyword evidence="1" id="KW-0805">Transcription regulation</keyword>
<dbReference type="PROSITE" id="PS50956">
    <property type="entry name" value="HTH_ASNC_2"/>
    <property type="match status" value="1"/>
</dbReference>
<reference evidence="5 6" key="2">
    <citation type="journal article" date="2018" name="Nature">
        <title>Mutant phenotypes for thousands of bacterial genes of unknown function.</title>
        <authorList>
            <person name="Price M.N."/>
            <person name="Wetmore K.M."/>
            <person name="Waters R.J."/>
            <person name="Callaghan M."/>
            <person name="Ray J."/>
            <person name="Liu H."/>
            <person name="Kuehl J.V."/>
            <person name="Melnyk R.A."/>
            <person name="Lamson J.S."/>
            <person name="Suh Y."/>
            <person name="Carlson H.K."/>
            <person name="Esquivel Z."/>
            <person name="Sadeeshkumar H."/>
            <person name="Chakraborty R."/>
            <person name="Zane G.M."/>
            <person name="Rubin B.E."/>
            <person name="Wall J.D."/>
            <person name="Visel A."/>
            <person name="Bristow J."/>
            <person name="Blow M.J."/>
            <person name="Arkin A.P."/>
            <person name="Deutschbauer A.M."/>
        </authorList>
    </citation>
    <scope>NUCLEOTIDE SEQUENCE [LARGE SCALE GENOMIC DNA]</scope>
    <source>
        <strain evidence="5 6">FW300-N2E3</strain>
    </source>
</reference>
<accession>A0A0N9WA46</accession>
<keyword evidence="3" id="KW-0804">Transcription</keyword>
<evidence type="ECO:0000313" key="6">
    <source>
        <dbReference type="Proteomes" id="UP000066487"/>
    </source>
</evidence>
<dbReference type="PROSITE" id="PS00519">
    <property type="entry name" value="HTH_ASNC_1"/>
    <property type="match status" value="1"/>
</dbReference>
<dbReference type="RefSeq" id="WP_019579164.1">
    <property type="nucleotide sequence ID" value="NZ_CP012830.1"/>
</dbReference>
<dbReference type="InterPro" id="IPR019885">
    <property type="entry name" value="Tscrpt_reg_HTH_AsnC-type_CS"/>
</dbReference>
<dbReference type="InterPro" id="IPR036388">
    <property type="entry name" value="WH-like_DNA-bd_sf"/>
</dbReference>